<dbReference type="Pfam" id="PF00471">
    <property type="entry name" value="Ribosomal_L33"/>
    <property type="match status" value="1"/>
</dbReference>
<dbReference type="GO" id="GO:0003735">
    <property type="term" value="F:structural constituent of ribosome"/>
    <property type="evidence" value="ECO:0007669"/>
    <property type="project" value="InterPro"/>
</dbReference>
<dbReference type="HAMAP" id="MF_00294">
    <property type="entry name" value="Ribosomal_bL33"/>
    <property type="match status" value="1"/>
</dbReference>
<dbReference type="GO" id="GO:0006412">
    <property type="term" value="P:translation"/>
    <property type="evidence" value="ECO:0007669"/>
    <property type="project" value="InterPro"/>
</dbReference>
<keyword evidence="2" id="KW-0689">Ribosomal protein</keyword>
<evidence type="ECO:0000256" key="3">
    <source>
        <dbReference type="ARBA" id="ARBA00023274"/>
    </source>
</evidence>
<dbReference type="OrthoDB" id="275534at2759"/>
<dbReference type="Gene3D" id="2.20.28.120">
    <property type="entry name" value="Ribosomal protein L33"/>
    <property type="match status" value="1"/>
</dbReference>
<dbReference type="Proteomes" id="UP000751190">
    <property type="component" value="Unassembled WGS sequence"/>
</dbReference>
<dbReference type="InterPro" id="IPR038584">
    <property type="entry name" value="Ribosomal_bL33_sf"/>
</dbReference>
<accession>A0A8J5Y2T4</accession>
<dbReference type="InterPro" id="IPR011332">
    <property type="entry name" value="Ribosomal_zn-bd"/>
</dbReference>
<dbReference type="NCBIfam" id="TIGR01023">
    <property type="entry name" value="rpmG_bact"/>
    <property type="match status" value="1"/>
</dbReference>
<dbReference type="GO" id="GO:0015934">
    <property type="term" value="C:large ribosomal subunit"/>
    <property type="evidence" value="ECO:0007669"/>
    <property type="project" value="TreeGrafter"/>
</dbReference>
<comment type="caution">
    <text evidence="5">The sequence shown here is derived from an EMBL/GenBank/DDBJ whole genome shotgun (WGS) entry which is preliminary data.</text>
</comment>
<dbReference type="InterPro" id="IPR018264">
    <property type="entry name" value="Ribosomal_bL33_CS"/>
</dbReference>
<name>A0A8J5Y2T4_DIALT</name>
<reference evidence="5" key="1">
    <citation type="submission" date="2021-05" db="EMBL/GenBank/DDBJ databases">
        <title>The genome of the haptophyte Pavlova lutheri (Diacronema luteri, Pavlovales) - a model for lipid biosynthesis in eukaryotic algae.</title>
        <authorList>
            <person name="Hulatt C.J."/>
            <person name="Posewitz M.C."/>
        </authorList>
    </citation>
    <scope>NUCLEOTIDE SEQUENCE</scope>
    <source>
        <strain evidence="5">NIVA-4/92</strain>
    </source>
</reference>
<gene>
    <name evidence="5" type="ORF">KFE25_008630</name>
</gene>
<comment type="similarity">
    <text evidence="1">Belongs to the bacterial ribosomal protein bL33 family.</text>
</comment>
<evidence type="ECO:0000256" key="4">
    <source>
        <dbReference type="ARBA" id="ARBA00035276"/>
    </source>
</evidence>
<evidence type="ECO:0000256" key="1">
    <source>
        <dbReference type="ARBA" id="ARBA00007596"/>
    </source>
</evidence>
<dbReference type="PANTHER" id="PTHR15238">
    <property type="entry name" value="54S RIBOSOMAL PROTEIN L39, MITOCHONDRIAL"/>
    <property type="match status" value="1"/>
</dbReference>
<dbReference type="OMA" id="HTLFREE"/>
<keyword evidence="3" id="KW-0687">Ribonucleoprotein</keyword>
<keyword evidence="6" id="KW-1185">Reference proteome</keyword>
<sequence>MAKKKLARLVVKLVSDAGTGFFYTTTKNQKNTPDKLVLSKYDPIVRQHVLFTEGKIKRSNLRGAGAAPLPSGSGLAHLRSPLDLLRAAVSKSKR</sequence>
<evidence type="ECO:0000313" key="6">
    <source>
        <dbReference type="Proteomes" id="UP000751190"/>
    </source>
</evidence>
<evidence type="ECO:0000313" key="5">
    <source>
        <dbReference type="EMBL" id="KAG8470209.1"/>
    </source>
</evidence>
<organism evidence="5 6">
    <name type="scientific">Diacronema lutheri</name>
    <name type="common">Unicellular marine alga</name>
    <name type="synonym">Monochrysis lutheri</name>
    <dbReference type="NCBI Taxonomy" id="2081491"/>
    <lineage>
        <taxon>Eukaryota</taxon>
        <taxon>Haptista</taxon>
        <taxon>Haptophyta</taxon>
        <taxon>Pavlovophyceae</taxon>
        <taxon>Pavlovales</taxon>
        <taxon>Pavlovaceae</taxon>
        <taxon>Diacronema</taxon>
    </lineage>
</organism>
<dbReference type="AlphaFoldDB" id="A0A8J5Y2T4"/>
<evidence type="ECO:0000256" key="2">
    <source>
        <dbReference type="ARBA" id="ARBA00022980"/>
    </source>
</evidence>
<dbReference type="PANTHER" id="PTHR15238:SF1">
    <property type="entry name" value="LARGE RIBOSOMAL SUBUNIT PROTEIN BL33M"/>
    <property type="match status" value="1"/>
</dbReference>
<dbReference type="SUPFAM" id="SSF57829">
    <property type="entry name" value="Zn-binding ribosomal proteins"/>
    <property type="match status" value="1"/>
</dbReference>
<proteinExistence type="inferred from homology"/>
<dbReference type="GO" id="GO:0005737">
    <property type="term" value="C:cytoplasm"/>
    <property type="evidence" value="ECO:0007669"/>
    <property type="project" value="UniProtKB-ARBA"/>
</dbReference>
<dbReference type="InterPro" id="IPR001705">
    <property type="entry name" value="Ribosomal_bL33"/>
</dbReference>
<protein>
    <recommendedName>
        <fullName evidence="4">Large ribosomal subunit protein bL33c</fullName>
    </recommendedName>
</protein>
<dbReference type="PROSITE" id="PS00582">
    <property type="entry name" value="RIBOSOMAL_L33"/>
    <property type="match status" value="1"/>
</dbReference>
<dbReference type="EMBL" id="JAGTXO010000001">
    <property type="protein sequence ID" value="KAG8470209.1"/>
    <property type="molecule type" value="Genomic_DNA"/>
</dbReference>
<dbReference type="NCBIfam" id="NF001860">
    <property type="entry name" value="PRK00595.1"/>
    <property type="match status" value="1"/>
</dbReference>